<evidence type="ECO:0000259" key="7">
    <source>
        <dbReference type="Pfam" id="PF01292"/>
    </source>
</evidence>
<protein>
    <submittedName>
        <fullName evidence="8">Cytochrome b</fullName>
    </submittedName>
</protein>
<keyword evidence="9" id="KW-1185">Reference proteome</keyword>
<dbReference type="Gene3D" id="1.20.950.20">
    <property type="entry name" value="Transmembrane di-heme cytochromes, Chain C"/>
    <property type="match status" value="1"/>
</dbReference>
<feature type="transmembrane region" description="Helical" evidence="6">
    <location>
        <begin position="48"/>
        <end position="69"/>
    </location>
</feature>
<dbReference type="SUPFAM" id="SSF81342">
    <property type="entry name" value="Transmembrane di-heme cytochromes"/>
    <property type="match status" value="1"/>
</dbReference>
<keyword evidence="4 6" id="KW-1133">Transmembrane helix</keyword>
<dbReference type="InterPro" id="IPR011577">
    <property type="entry name" value="Cyt_b561_bac/Ni-Hgenase"/>
</dbReference>
<dbReference type="GO" id="GO:0009055">
    <property type="term" value="F:electron transfer activity"/>
    <property type="evidence" value="ECO:0007669"/>
    <property type="project" value="InterPro"/>
</dbReference>
<sequence length="205" mass="23021">MKQDKYPNPTTKLVKLWDPALRIFHWALAICVVSAWCLGRFGPDIMTLHFYFGYAALGLLAFRLIWGLFGPSPARFSHMIHGPRTIVGYGRDMFQRKPSYWPGHNPVGSLAAWALLLIVLAQAGTGLFVDADDYVNVGPLASMLDSAGVRLATQWHHLLANILAVLVGLHLFAVLFYKYWKREDLITAMITGWKEVKEVPSSHSE</sequence>
<organism evidence="8 9">
    <name type="scientific">Cohaesibacter gelatinilyticus</name>
    <dbReference type="NCBI Taxonomy" id="372072"/>
    <lineage>
        <taxon>Bacteria</taxon>
        <taxon>Pseudomonadati</taxon>
        <taxon>Pseudomonadota</taxon>
        <taxon>Alphaproteobacteria</taxon>
        <taxon>Hyphomicrobiales</taxon>
        <taxon>Cohaesibacteraceae</taxon>
    </lineage>
</organism>
<dbReference type="AlphaFoldDB" id="A0A285NDY6"/>
<dbReference type="PANTHER" id="PTHR30485:SF2">
    <property type="entry name" value="BLL0597 PROTEIN"/>
    <property type="match status" value="1"/>
</dbReference>
<proteinExistence type="predicted"/>
<dbReference type="Pfam" id="PF01292">
    <property type="entry name" value="Ni_hydr_CYTB"/>
    <property type="match status" value="1"/>
</dbReference>
<comment type="subcellular location">
    <subcellularLocation>
        <location evidence="1">Cell membrane</location>
        <topology evidence="1">Multi-pass membrane protein</topology>
    </subcellularLocation>
</comment>
<dbReference type="GO" id="GO:0020037">
    <property type="term" value="F:heme binding"/>
    <property type="evidence" value="ECO:0007669"/>
    <property type="project" value="TreeGrafter"/>
</dbReference>
<evidence type="ECO:0000256" key="2">
    <source>
        <dbReference type="ARBA" id="ARBA00022475"/>
    </source>
</evidence>
<evidence type="ECO:0000256" key="5">
    <source>
        <dbReference type="ARBA" id="ARBA00023136"/>
    </source>
</evidence>
<keyword evidence="2" id="KW-1003">Cell membrane</keyword>
<feature type="transmembrane region" description="Helical" evidence="6">
    <location>
        <begin position="21"/>
        <end position="42"/>
    </location>
</feature>
<feature type="transmembrane region" description="Helical" evidence="6">
    <location>
        <begin position="158"/>
        <end position="180"/>
    </location>
</feature>
<feature type="transmembrane region" description="Helical" evidence="6">
    <location>
        <begin position="107"/>
        <end position="129"/>
    </location>
</feature>
<evidence type="ECO:0000313" key="8">
    <source>
        <dbReference type="EMBL" id="SNZ07660.1"/>
    </source>
</evidence>
<keyword evidence="5 6" id="KW-0472">Membrane</keyword>
<gene>
    <name evidence="8" type="ORF">SAMN06265368_1195</name>
</gene>
<dbReference type="GO" id="GO:0005886">
    <property type="term" value="C:plasma membrane"/>
    <property type="evidence" value="ECO:0007669"/>
    <property type="project" value="UniProtKB-SubCell"/>
</dbReference>
<evidence type="ECO:0000256" key="3">
    <source>
        <dbReference type="ARBA" id="ARBA00022692"/>
    </source>
</evidence>
<dbReference type="InterPro" id="IPR051542">
    <property type="entry name" value="Hydrogenase_cytochrome"/>
</dbReference>
<keyword evidence="3 6" id="KW-0812">Transmembrane</keyword>
<dbReference type="OrthoDB" id="196472at2"/>
<dbReference type="RefSeq" id="WP_097152411.1">
    <property type="nucleotide sequence ID" value="NZ_OBEL01000001.1"/>
</dbReference>
<name>A0A285NDY6_9HYPH</name>
<reference evidence="8 9" key="1">
    <citation type="submission" date="2017-09" db="EMBL/GenBank/DDBJ databases">
        <authorList>
            <person name="Ehlers B."/>
            <person name="Leendertz F.H."/>
        </authorList>
    </citation>
    <scope>NUCLEOTIDE SEQUENCE [LARGE SCALE GENOMIC DNA]</scope>
    <source>
        <strain evidence="8 9">DSM 18289</strain>
    </source>
</reference>
<evidence type="ECO:0000256" key="4">
    <source>
        <dbReference type="ARBA" id="ARBA00022989"/>
    </source>
</evidence>
<dbReference type="EMBL" id="OBEL01000001">
    <property type="protein sequence ID" value="SNZ07660.1"/>
    <property type="molecule type" value="Genomic_DNA"/>
</dbReference>
<dbReference type="Proteomes" id="UP000219439">
    <property type="component" value="Unassembled WGS sequence"/>
</dbReference>
<evidence type="ECO:0000313" key="9">
    <source>
        <dbReference type="Proteomes" id="UP000219439"/>
    </source>
</evidence>
<dbReference type="GO" id="GO:0022904">
    <property type="term" value="P:respiratory electron transport chain"/>
    <property type="evidence" value="ECO:0007669"/>
    <property type="project" value="InterPro"/>
</dbReference>
<feature type="domain" description="Cytochrome b561 bacterial/Ni-hydrogenase" evidence="7">
    <location>
        <begin position="17"/>
        <end position="192"/>
    </location>
</feature>
<accession>A0A285NDY6</accession>
<evidence type="ECO:0000256" key="6">
    <source>
        <dbReference type="SAM" id="Phobius"/>
    </source>
</evidence>
<dbReference type="PANTHER" id="PTHR30485">
    <property type="entry name" value="NI/FE-HYDROGENASE 1 B-TYPE CYTOCHROME SUBUNIT"/>
    <property type="match status" value="1"/>
</dbReference>
<evidence type="ECO:0000256" key="1">
    <source>
        <dbReference type="ARBA" id="ARBA00004651"/>
    </source>
</evidence>
<dbReference type="InterPro" id="IPR016174">
    <property type="entry name" value="Di-haem_cyt_TM"/>
</dbReference>